<dbReference type="Proteomes" id="UP000664344">
    <property type="component" value="Unassembled WGS sequence"/>
</dbReference>
<accession>A0ABS3BBV3</accession>
<reference evidence="1 2" key="1">
    <citation type="submission" date="2021-02" db="EMBL/GenBank/DDBJ databases">
        <title>PHA producing bacteria isolated from coastal sediment in Guangdong, Shenzhen.</title>
        <authorList>
            <person name="Zheng W."/>
            <person name="Yu S."/>
            <person name="Huang Y."/>
        </authorList>
    </citation>
    <scope>NUCLEOTIDE SEQUENCE [LARGE SCALE GENOMIC DNA]</scope>
    <source>
        <strain evidence="1 2">TN21-5</strain>
    </source>
</reference>
<evidence type="ECO:0000313" key="2">
    <source>
        <dbReference type="Proteomes" id="UP000664344"/>
    </source>
</evidence>
<protein>
    <submittedName>
        <fullName evidence="1">Uncharacterized protein</fullName>
    </submittedName>
</protein>
<dbReference type="EMBL" id="JAFKDB010000007">
    <property type="protein sequence ID" value="MBN7768820.1"/>
    <property type="molecule type" value="Genomic_DNA"/>
</dbReference>
<proteinExistence type="predicted"/>
<gene>
    <name evidence="1" type="ORF">JYP53_02735</name>
</gene>
<keyword evidence="2" id="KW-1185">Reference proteome</keyword>
<organism evidence="1 2">
    <name type="scientific">Marinobacter daepoensis</name>
    <dbReference type="NCBI Taxonomy" id="262077"/>
    <lineage>
        <taxon>Bacteria</taxon>
        <taxon>Pseudomonadati</taxon>
        <taxon>Pseudomonadota</taxon>
        <taxon>Gammaproteobacteria</taxon>
        <taxon>Pseudomonadales</taxon>
        <taxon>Marinobacteraceae</taxon>
        <taxon>Marinobacter</taxon>
    </lineage>
</organism>
<comment type="caution">
    <text evidence="1">The sequence shown here is derived from an EMBL/GenBank/DDBJ whole genome shotgun (WGS) entry which is preliminary data.</text>
</comment>
<name>A0ABS3BBV3_9GAMM</name>
<dbReference type="RefSeq" id="WP_206556604.1">
    <property type="nucleotide sequence ID" value="NZ_JAFKDB010000007.1"/>
</dbReference>
<sequence>MDPGVKATAAQYKAFTVMKVYLYTYNICYQLRHTVAYLYTNQNADGLWGEKYFATSLSVGALNLFSSINVLLDPEKAVHASQLVDVSSGISLSGAVIDVKGTMDDAVSIKSDGSFTVSNLMGSLPDL</sequence>
<evidence type="ECO:0000313" key="1">
    <source>
        <dbReference type="EMBL" id="MBN7768820.1"/>
    </source>
</evidence>